<organism evidence="2 3">
    <name type="scientific">Phreatobacter aquaticus</name>
    <dbReference type="NCBI Taxonomy" id="2570229"/>
    <lineage>
        <taxon>Bacteria</taxon>
        <taxon>Pseudomonadati</taxon>
        <taxon>Pseudomonadota</taxon>
        <taxon>Alphaproteobacteria</taxon>
        <taxon>Hyphomicrobiales</taxon>
        <taxon>Phreatobacteraceae</taxon>
        <taxon>Phreatobacter</taxon>
    </lineage>
</organism>
<evidence type="ECO:0000313" key="3">
    <source>
        <dbReference type="Proteomes" id="UP000298588"/>
    </source>
</evidence>
<name>A0A4D7QW46_9HYPH</name>
<evidence type="ECO:0000259" key="1">
    <source>
        <dbReference type="Pfam" id="PF13649"/>
    </source>
</evidence>
<keyword evidence="3" id="KW-1185">Reference proteome</keyword>
<dbReference type="GO" id="GO:0032259">
    <property type="term" value="P:methylation"/>
    <property type="evidence" value="ECO:0007669"/>
    <property type="project" value="UniProtKB-KW"/>
</dbReference>
<dbReference type="SUPFAM" id="SSF53335">
    <property type="entry name" value="S-adenosyl-L-methionine-dependent methyltransferases"/>
    <property type="match status" value="1"/>
</dbReference>
<dbReference type="Pfam" id="PF13649">
    <property type="entry name" value="Methyltransf_25"/>
    <property type="match status" value="1"/>
</dbReference>
<accession>A0A4D7QW46</accession>
<dbReference type="Gene3D" id="3.40.50.150">
    <property type="entry name" value="Vaccinia Virus protein VP39"/>
    <property type="match status" value="1"/>
</dbReference>
<evidence type="ECO:0000313" key="2">
    <source>
        <dbReference type="EMBL" id="QCK88182.1"/>
    </source>
</evidence>
<dbReference type="OrthoDB" id="9777638at2"/>
<feature type="domain" description="Methyltransferase" evidence="1">
    <location>
        <begin position="103"/>
        <end position="196"/>
    </location>
</feature>
<dbReference type="EMBL" id="CP039865">
    <property type="protein sequence ID" value="QCK88182.1"/>
    <property type="molecule type" value="Genomic_DNA"/>
</dbReference>
<dbReference type="GO" id="GO:0008168">
    <property type="term" value="F:methyltransferase activity"/>
    <property type="evidence" value="ECO:0007669"/>
    <property type="project" value="UniProtKB-KW"/>
</dbReference>
<dbReference type="InterPro" id="IPR041698">
    <property type="entry name" value="Methyltransf_25"/>
</dbReference>
<dbReference type="InterPro" id="IPR029063">
    <property type="entry name" value="SAM-dependent_MTases_sf"/>
</dbReference>
<dbReference type="Proteomes" id="UP000298588">
    <property type="component" value="Chromosome"/>
</dbReference>
<dbReference type="CDD" id="cd02440">
    <property type="entry name" value="AdoMet_MTases"/>
    <property type="match status" value="1"/>
</dbReference>
<gene>
    <name evidence="2" type="ORF">E8L99_21660</name>
</gene>
<proteinExistence type="predicted"/>
<keyword evidence="2" id="KW-0808">Transferase</keyword>
<reference evidence="2 3" key="1">
    <citation type="submission" date="2019-04" db="EMBL/GenBank/DDBJ databases">
        <title>Phreatobacter aquaticus sp. nov.</title>
        <authorList>
            <person name="Choi A."/>
            <person name="Baek K."/>
        </authorList>
    </citation>
    <scope>NUCLEOTIDE SEQUENCE [LARGE SCALE GENOMIC DNA]</scope>
    <source>
        <strain evidence="2 3">NMCR1094</strain>
    </source>
</reference>
<sequence>MILECFQPTVARAEQLAGQDPASALAALRELPLDDFGLLLLDMPRADLPALSAVLPRMADPQVQRNWTGSDGITLLGQSLSFVRIVSRAYTELTGKTLHQKRILDFGVGWGRLVRLMYHYSDPDLIHGCDPWDLSLDICRKDGLLCHLAQSDYLPTSLPFEGRFDLIYAFSVFTHLSQRATASALAVLERHLAAEGVLVVTIRPLEYWNVHQPLEQAERDRLMALHRSARFAYRPHNRDAVDGDVTYGDTSMAFDWLQEQVPGLRIRRFDRSLTDPFQLIVTLTR</sequence>
<keyword evidence="2" id="KW-0489">Methyltransferase</keyword>
<dbReference type="KEGG" id="paqt:E8L99_21660"/>
<dbReference type="RefSeq" id="WP_137101510.1">
    <property type="nucleotide sequence ID" value="NZ_CP039865.1"/>
</dbReference>
<dbReference type="AlphaFoldDB" id="A0A4D7QW46"/>
<protein>
    <submittedName>
        <fullName evidence="2">Class I SAM-dependent methyltransferase</fullName>
    </submittedName>
</protein>